<protein>
    <submittedName>
        <fullName evidence="9">LPXTG cell wall anchor domain-containing protein</fullName>
    </submittedName>
</protein>
<proteinExistence type="predicted"/>
<evidence type="ECO:0000256" key="2">
    <source>
        <dbReference type="ARBA" id="ARBA00022512"/>
    </source>
</evidence>
<feature type="chain" id="PRO_5037690552" evidence="7">
    <location>
        <begin position="22"/>
        <end position="197"/>
    </location>
</feature>
<evidence type="ECO:0000256" key="4">
    <source>
        <dbReference type="ARBA" id="ARBA00022729"/>
    </source>
</evidence>
<dbReference type="AlphaFoldDB" id="A0A942YZC2"/>
<organism evidence="9 10">
    <name type="scientific">Neobacillus rhizophilus</name>
    <dbReference type="NCBI Taxonomy" id="2833579"/>
    <lineage>
        <taxon>Bacteria</taxon>
        <taxon>Bacillati</taxon>
        <taxon>Bacillota</taxon>
        <taxon>Bacilli</taxon>
        <taxon>Bacillales</taxon>
        <taxon>Bacillaceae</taxon>
        <taxon>Neobacillus</taxon>
    </lineage>
</organism>
<dbReference type="Proteomes" id="UP000679749">
    <property type="component" value="Unassembled WGS sequence"/>
</dbReference>
<comment type="caution">
    <text evidence="9">The sequence shown here is derived from an EMBL/GenBank/DDBJ whole genome shotgun (WGS) entry which is preliminary data.</text>
</comment>
<feature type="domain" description="Gram-positive cocci surface proteins LPxTG" evidence="8">
    <location>
        <begin position="158"/>
        <end position="194"/>
    </location>
</feature>
<dbReference type="RefSeq" id="WP_213120468.1">
    <property type="nucleotide sequence ID" value="NZ_JAGYPF010000005.1"/>
</dbReference>
<keyword evidence="3" id="KW-0964">Secreted</keyword>
<evidence type="ECO:0000313" key="9">
    <source>
        <dbReference type="EMBL" id="MBS4215971.1"/>
    </source>
</evidence>
<keyword evidence="2" id="KW-0134">Cell wall</keyword>
<keyword evidence="6" id="KW-0812">Transmembrane</keyword>
<evidence type="ECO:0000256" key="3">
    <source>
        <dbReference type="ARBA" id="ARBA00022525"/>
    </source>
</evidence>
<keyword evidence="10" id="KW-1185">Reference proteome</keyword>
<evidence type="ECO:0000256" key="6">
    <source>
        <dbReference type="SAM" id="Phobius"/>
    </source>
</evidence>
<dbReference type="Pfam" id="PF00746">
    <property type="entry name" value="Gram_pos_anchor"/>
    <property type="match status" value="1"/>
</dbReference>
<reference evidence="9" key="1">
    <citation type="submission" date="2021-05" db="EMBL/GenBank/DDBJ databases">
        <title>Novel Bacillus species.</title>
        <authorList>
            <person name="Liu G."/>
        </authorList>
    </citation>
    <scope>NUCLEOTIDE SEQUENCE</scope>
    <source>
        <strain evidence="9">FJAT-49825</strain>
    </source>
</reference>
<gene>
    <name evidence="9" type="ORF">KHA99_26460</name>
</gene>
<keyword evidence="4 7" id="KW-0732">Signal</keyword>
<feature type="transmembrane region" description="Helical" evidence="6">
    <location>
        <begin position="167"/>
        <end position="187"/>
    </location>
</feature>
<evidence type="ECO:0000256" key="5">
    <source>
        <dbReference type="ARBA" id="ARBA00023088"/>
    </source>
</evidence>
<evidence type="ECO:0000256" key="7">
    <source>
        <dbReference type="SAM" id="SignalP"/>
    </source>
</evidence>
<keyword evidence="6" id="KW-0472">Membrane</keyword>
<evidence type="ECO:0000259" key="8">
    <source>
        <dbReference type="Pfam" id="PF00746"/>
    </source>
</evidence>
<evidence type="ECO:0000256" key="1">
    <source>
        <dbReference type="ARBA" id="ARBA00004168"/>
    </source>
</evidence>
<keyword evidence="5" id="KW-0572">Peptidoglycan-anchor</keyword>
<dbReference type="InterPro" id="IPR019931">
    <property type="entry name" value="LPXTG_anchor"/>
</dbReference>
<dbReference type="NCBIfam" id="TIGR01167">
    <property type="entry name" value="LPXTG_anchor"/>
    <property type="match status" value="1"/>
</dbReference>
<name>A0A942YZC2_9BACI</name>
<feature type="signal peptide" evidence="7">
    <location>
        <begin position="1"/>
        <end position="21"/>
    </location>
</feature>
<dbReference type="EMBL" id="JAGYPF010000005">
    <property type="protein sequence ID" value="MBS4215971.1"/>
    <property type="molecule type" value="Genomic_DNA"/>
</dbReference>
<accession>A0A942YZC2</accession>
<keyword evidence="6" id="KW-1133">Transmembrane helix</keyword>
<comment type="subcellular location">
    <subcellularLocation>
        <location evidence="1">Secreted</location>
        <location evidence="1">Cell wall</location>
        <topology evidence="1">Peptidoglycan-anchor</topology>
    </subcellularLocation>
</comment>
<evidence type="ECO:0000313" key="10">
    <source>
        <dbReference type="Proteomes" id="UP000679749"/>
    </source>
</evidence>
<sequence length="197" mass="22206">MKKHLIILLILLVMLPNQVLGATGTKVLNLTVDPQKVLFDIRNVKPGDSFPRKIAVMNKGNNGFKYIVTNKFITGSKEFYDRLILKIEDGTKVVYEGNLKDFEKLDPRLLKSKSKEDLYFYITVPYELDNKYQGLNCEFQLKFYVEGTLGGALPADGPRLPATGTNMFNFLVAGITLVLAGGTLQFIKSRRKQDKPI</sequence>